<dbReference type="RefSeq" id="WP_147826652.1">
    <property type="nucleotide sequence ID" value="NZ_BAAARG010000005.1"/>
</dbReference>
<evidence type="ECO:0000256" key="4">
    <source>
        <dbReference type="ARBA" id="ARBA00025742"/>
    </source>
</evidence>
<dbReference type="PANTHER" id="PTHR42988:SF2">
    <property type="entry name" value="CYCLIC NUCLEOTIDE PHOSPHODIESTERASE CBUA0032-RELATED"/>
    <property type="match status" value="1"/>
</dbReference>
<reference evidence="6 7" key="1">
    <citation type="submission" date="2019-08" db="EMBL/GenBank/DDBJ databases">
        <authorList>
            <person name="Dong K."/>
        </authorList>
    </citation>
    <scope>NUCLEOTIDE SEQUENCE [LARGE SCALE GENOMIC DNA]</scope>
    <source>
        <strain evidence="6 7">M4-8</strain>
    </source>
</reference>
<dbReference type="Pfam" id="PF00149">
    <property type="entry name" value="Metallophos"/>
    <property type="match status" value="1"/>
</dbReference>
<dbReference type="InterPro" id="IPR004843">
    <property type="entry name" value="Calcineurin-like_PHP"/>
</dbReference>
<dbReference type="InterPro" id="IPR050884">
    <property type="entry name" value="CNP_phosphodiesterase-III"/>
</dbReference>
<evidence type="ECO:0000259" key="5">
    <source>
        <dbReference type="Pfam" id="PF00149"/>
    </source>
</evidence>
<evidence type="ECO:0000313" key="6">
    <source>
        <dbReference type="EMBL" id="TXK02718.1"/>
    </source>
</evidence>
<dbReference type="EMBL" id="VRSW01000006">
    <property type="protein sequence ID" value="TXK02718.1"/>
    <property type="molecule type" value="Genomic_DNA"/>
</dbReference>
<dbReference type="AlphaFoldDB" id="A0A5C8HJQ4"/>
<dbReference type="GO" id="GO:0016787">
    <property type="term" value="F:hydrolase activity"/>
    <property type="evidence" value="ECO:0007669"/>
    <property type="project" value="UniProtKB-KW"/>
</dbReference>
<organism evidence="6 7">
    <name type="scientific">Microbacterium mitrae</name>
    <dbReference type="NCBI Taxonomy" id="664640"/>
    <lineage>
        <taxon>Bacteria</taxon>
        <taxon>Bacillati</taxon>
        <taxon>Actinomycetota</taxon>
        <taxon>Actinomycetes</taxon>
        <taxon>Micrococcales</taxon>
        <taxon>Microbacteriaceae</taxon>
        <taxon>Microbacterium</taxon>
    </lineage>
</organism>
<keyword evidence="1" id="KW-0479">Metal-binding</keyword>
<comment type="similarity">
    <text evidence="4">Belongs to the cyclic nucleotide phosphodiesterase class-III family.</text>
</comment>
<protein>
    <submittedName>
        <fullName evidence="6">Metallophosphatase</fullName>
    </submittedName>
</protein>
<dbReference type="OrthoDB" id="5241795at2"/>
<evidence type="ECO:0000256" key="3">
    <source>
        <dbReference type="ARBA" id="ARBA00023004"/>
    </source>
</evidence>
<dbReference type="Proteomes" id="UP000321196">
    <property type="component" value="Unassembled WGS sequence"/>
</dbReference>
<accession>A0A5C8HJQ4</accession>
<evidence type="ECO:0000256" key="1">
    <source>
        <dbReference type="ARBA" id="ARBA00022723"/>
    </source>
</evidence>
<keyword evidence="2" id="KW-0378">Hydrolase</keyword>
<gene>
    <name evidence="6" type="ORF">FVP60_12625</name>
</gene>
<evidence type="ECO:0000256" key="2">
    <source>
        <dbReference type="ARBA" id="ARBA00022801"/>
    </source>
</evidence>
<keyword evidence="3" id="KW-0408">Iron</keyword>
<evidence type="ECO:0000313" key="7">
    <source>
        <dbReference type="Proteomes" id="UP000321196"/>
    </source>
</evidence>
<keyword evidence="7" id="KW-1185">Reference proteome</keyword>
<dbReference type="Gene3D" id="3.60.21.10">
    <property type="match status" value="1"/>
</dbReference>
<dbReference type="InterPro" id="IPR029052">
    <property type="entry name" value="Metallo-depent_PP-like"/>
</dbReference>
<proteinExistence type="inferred from homology"/>
<comment type="caution">
    <text evidence="6">The sequence shown here is derived from an EMBL/GenBank/DDBJ whole genome shotgun (WGS) entry which is preliminary data.</text>
</comment>
<dbReference type="PANTHER" id="PTHR42988">
    <property type="entry name" value="PHOSPHOHYDROLASE"/>
    <property type="match status" value="1"/>
</dbReference>
<name>A0A5C8HJQ4_9MICO</name>
<feature type="domain" description="Calcineurin-like phosphoesterase" evidence="5">
    <location>
        <begin position="4"/>
        <end position="212"/>
    </location>
</feature>
<dbReference type="GO" id="GO:0046872">
    <property type="term" value="F:metal ion binding"/>
    <property type="evidence" value="ECO:0007669"/>
    <property type="project" value="UniProtKB-KW"/>
</dbReference>
<dbReference type="SUPFAM" id="SSF56300">
    <property type="entry name" value="Metallo-dependent phosphatases"/>
    <property type="match status" value="1"/>
</dbReference>
<sequence>MSALRILHLTDTHLFGDDSRHYGVVNTASQLAAALAHVSDLAVDLVVVSGDVSEDGTIESYQRVRQLVGDWAEAHGGRAVFAMGNHDRREAFRAVLGGGQPGTEERLPVGDDPARPVVSVTQHDGWRVVVLDTSVPTRGYGNLEPEQLEFLRETLAEPAEHGTVIVMHHAPIDAQTDLLQALALDPADGDALVRLIRGSDVRVVLSGHYHHPVVETIEGIPVVVAPGVANIARALDDPAEESAELAFGGAVVEIRGSRTRVVPFVERIEPASEVFHLGREAVAEIIAAVGRPAR</sequence>